<evidence type="ECO:0000313" key="1">
    <source>
        <dbReference type="EMBL" id="KAK3947428.1"/>
    </source>
</evidence>
<accession>A0AAN6NM91</accession>
<proteinExistence type="predicted"/>
<dbReference type="AlphaFoldDB" id="A0AAN6NM91"/>
<dbReference type="Proteomes" id="UP001303222">
    <property type="component" value="Unassembled WGS sequence"/>
</dbReference>
<name>A0AAN6NM91_9PEZI</name>
<reference evidence="1" key="2">
    <citation type="submission" date="2023-06" db="EMBL/GenBank/DDBJ databases">
        <authorList>
            <consortium name="Lawrence Berkeley National Laboratory"/>
            <person name="Mondo S.J."/>
            <person name="Hensen N."/>
            <person name="Bonometti L."/>
            <person name="Westerberg I."/>
            <person name="Brannstrom I.O."/>
            <person name="Guillou S."/>
            <person name="Cros-Aarteil S."/>
            <person name="Calhoun S."/>
            <person name="Haridas S."/>
            <person name="Kuo A."/>
            <person name="Pangilinan J."/>
            <person name="Riley R."/>
            <person name="Labutti K."/>
            <person name="Andreopoulos B."/>
            <person name="Lipzen A."/>
            <person name="Chen C."/>
            <person name="Yanf M."/>
            <person name="Daum C."/>
            <person name="Ng V."/>
            <person name="Clum A."/>
            <person name="Steindorff A."/>
            <person name="Ohm R."/>
            <person name="Martin F."/>
            <person name="Silar P."/>
            <person name="Natvig D."/>
            <person name="Lalanne C."/>
            <person name="Gautier V."/>
            <person name="Ament-Velasquez S.L."/>
            <person name="Kruys A."/>
            <person name="Hutchinson M.I."/>
            <person name="Powell A.J."/>
            <person name="Barry K."/>
            <person name="Miller A.N."/>
            <person name="Grigoriev I.V."/>
            <person name="Debuchy R."/>
            <person name="Gladieux P."/>
            <person name="Thoren M.H."/>
            <person name="Johannesson H."/>
        </authorList>
    </citation>
    <scope>NUCLEOTIDE SEQUENCE</scope>
    <source>
        <strain evidence="1">CBS 626.80</strain>
    </source>
</reference>
<dbReference type="EMBL" id="MU859352">
    <property type="protein sequence ID" value="KAK3947428.1"/>
    <property type="molecule type" value="Genomic_DNA"/>
</dbReference>
<organism evidence="1 2">
    <name type="scientific">Pseudoneurospora amorphoporcata</name>
    <dbReference type="NCBI Taxonomy" id="241081"/>
    <lineage>
        <taxon>Eukaryota</taxon>
        <taxon>Fungi</taxon>
        <taxon>Dikarya</taxon>
        <taxon>Ascomycota</taxon>
        <taxon>Pezizomycotina</taxon>
        <taxon>Sordariomycetes</taxon>
        <taxon>Sordariomycetidae</taxon>
        <taxon>Sordariales</taxon>
        <taxon>Sordariaceae</taxon>
        <taxon>Pseudoneurospora</taxon>
    </lineage>
</organism>
<keyword evidence="2" id="KW-1185">Reference proteome</keyword>
<evidence type="ECO:0000313" key="2">
    <source>
        <dbReference type="Proteomes" id="UP001303222"/>
    </source>
</evidence>
<comment type="caution">
    <text evidence="1">The sequence shown here is derived from an EMBL/GenBank/DDBJ whole genome shotgun (WGS) entry which is preliminary data.</text>
</comment>
<sequence>MDCPLKEESDKQKKKRKAVQSVKLFGTLSQRNAVRLQWQSIVETTTGVREIDKMKIISQRKNERANMVRCSITGASETWVFLISLTIPKRAGTTTTTTRTTGTIQRESAPSYDGAPLELLKVALENRHNVSVAAARCKPRFGHGSALLHVTECTRICNPPEYLSCSQVITACDSDDHDRAQLGLYCWTFARWDPVGHVSYQSCQSISVHALAIHSGLADAIPTWAWFRPPMMHAGRLKSSTLTLPRQ</sequence>
<reference evidence="1" key="1">
    <citation type="journal article" date="2023" name="Mol. Phylogenet. Evol.">
        <title>Genome-scale phylogeny and comparative genomics of the fungal order Sordariales.</title>
        <authorList>
            <person name="Hensen N."/>
            <person name="Bonometti L."/>
            <person name="Westerberg I."/>
            <person name="Brannstrom I.O."/>
            <person name="Guillou S."/>
            <person name="Cros-Aarteil S."/>
            <person name="Calhoun S."/>
            <person name="Haridas S."/>
            <person name="Kuo A."/>
            <person name="Mondo S."/>
            <person name="Pangilinan J."/>
            <person name="Riley R."/>
            <person name="LaButti K."/>
            <person name="Andreopoulos B."/>
            <person name="Lipzen A."/>
            <person name="Chen C."/>
            <person name="Yan M."/>
            <person name="Daum C."/>
            <person name="Ng V."/>
            <person name="Clum A."/>
            <person name="Steindorff A."/>
            <person name="Ohm R.A."/>
            <person name="Martin F."/>
            <person name="Silar P."/>
            <person name="Natvig D.O."/>
            <person name="Lalanne C."/>
            <person name="Gautier V."/>
            <person name="Ament-Velasquez S.L."/>
            <person name="Kruys A."/>
            <person name="Hutchinson M.I."/>
            <person name="Powell A.J."/>
            <person name="Barry K."/>
            <person name="Miller A.N."/>
            <person name="Grigoriev I.V."/>
            <person name="Debuchy R."/>
            <person name="Gladieux P."/>
            <person name="Hiltunen Thoren M."/>
            <person name="Johannesson H."/>
        </authorList>
    </citation>
    <scope>NUCLEOTIDE SEQUENCE</scope>
    <source>
        <strain evidence="1">CBS 626.80</strain>
    </source>
</reference>
<gene>
    <name evidence="1" type="ORF">QBC32DRAFT_85868</name>
</gene>
<protein>
    <submittedName>
        <fullName evidence="1">Uncharacterized protein</fullName>
    </submittedName>
</protein>